<evidence type="ECO:0000256" key="9">
    <source>
        <dbReference type="ARBA" id="ARBA00023067"/>
    </source>
</evidence>
<evidence type="ECO:0000256" key="8">
    <source>
        <dbReference type="ARBA" id="ARBA00022776"/>
    </source>
</evidence>
<evidence type="ECO:0000313" key="14">
    <source>
        <dbReference type="Proteomes" id="UP001295423"/>
    </source>
</evidence>
<evidence type="ECO:0000313" key="13">
    <source>
        <dbReference type="EMBL" id="CAJ1937630.1"/>
    </source>
</evidence>
<feature type="region of interest" description="Disordered" evidence="12">
    <location>
        <begin position="700"/>
        <end position="728"/>
    </location>
</feature>
<feature type="region of interest" description="Disordered" evidence="12">
    <location>
        <begin position="377"/>
        <end position="430"/>
    </location>
</feature>
<dbReference type="GO" id="GO:0007076">
    <property type="term" value="P:mitotic chromosome condensation"/>
    <property type="evidence" value="ECO:0007669"/>
    <property type="project" value="InterPro"/>
</dbReference>
<feature type="region of interest" description="Disordered" evidence="12">
    <location>
        <begin position="181"/>
        <end position="216"/>
    </location>
</feature>
<feature type="compositionally biased region" description="Basic residues" evidence="12">
    <location>
        <begin position="493"/>
        <end position="509"/>
    </location>
</feature>
<dbReference type="PIRSF" id="PIRSF017126">
    <property type="entry name" value="Condensin_H"/>
    <property type="match status" value="1"/>
</dbReference>
<evidence type="ECO:0000256" key="7">
    <source>
        <dbReference type="ARBA" id="ARBA00022618"/>
    </source>
</evidence>
<dbReference type="GO" id="GO:0005737">
    <property type="term" value="C:cytoplasm"/>
    <property type="evidence" value="ECO:0007669"/>
    <property type="project" value="UniProtKB-SubCell"/>
</dbReference>
<keyword evidence="10 11" id="KW-0131">Cell cycle</keyword>
<gene>
    <name evidence="13" type="ORF">CYCCA115_LOCUS5740</name>
</gene>
<protein>
    <recommendedName>
        <fullName evidence="4 11">Condensin complex subunit 2</fullName>
    </recommendedName>
</protein>
<feature type="region of interest" description="Disordered" evidence="12">
    <location>
        <begin position="491"/>
        <end position="526"/>
    </location>
</feature>
<feature type="compositionally biased region" description="Basic residues" evidence="12">
    <location>
        <begin position="517"/>
        <end position="526"/>
    </location>
</feature>
<feature type="compositionally biased region" description="Basic residues" evidence="12">
    <location>
        <begin position="42"/>
        <end position="57"/>
    </location>
</feature>
<evidence type="ECO:0000256" key="12">
    <source>
        <dbReference type="SAM" id="MobiDB-lite"/>
    </source>
</evidence>
<dbReference type="PANTHER" id="PTHR13108:SF9">
    <property type="entry name" value="CONDENSIN COMPLEX SUBUNIT 2"/>
    <property type="match status" value="1"/>
</dbReference>
<keyword evidence="7 11" id="KW-0132">Cell division</keyword>
<dbReference type="InterPro" id="IPR022816">
    <property type="entry name" value="Condensin_barren_su2"/>
</dbReference>
<dbReference type="GO" id="GO:0003682">
    <property type="term" value="F:chromatin binding"/>
    <property type="evidence" value="ECO:0007669"/>
    <property type="project" value="TreeGrafter"/>
</dbReference>
<evidence type="ECO:0000256" key="3">
    <source>
        <dbReference type="ARBA" id="ARBA00009471"/>
    </source>
</evidence>
<comment type="caution">
    <text evidence="13">The sequence shown here is derived from an EMBL/GenBank/DDBJ whole genome shotgun (WGS) entry which is preliminary data.</text>
</comment>
<comment type="similarity">
    <text evidence="3 11">Belongs to the CND2 (condensin subunit 2) family.</text>
</comment>
<sequence length="784" mass="86576">METISVFDDKTNQHQAMLFDDDDQDHLAEDEEASVTLSKKLQDRRRKAKNRRRRRSSARFLNLGTEDDEQEPISSANLGEVYQNAIRMNAENKINAANSWNLNLIDHLDQFVSTNGREEDAGVSSISDNLQKLSLGPDDAGVNFTKASCTLDASVKIYAYRVDDVHLTSYKVLANLNRTETGKNKKKDDNAASAKSKNLNNEATSNNAGKRKVSETETLEQNLANINIAKLDEAFDIDPLFHKMSKTFDEGGAKGLLLANLGVSNNGCNIVFDSTLEERNEMDVREDQANGLAKEVDSVDVISLNQKLEASLEGQPLFLMQLVPQLASLREEYSQLKQDGFVDKLLPSSLRYAAPKEDEIEADKSIHMEAIERSRVSQAGQSLLAKDQEDDPSLNMDDGNSDFVDFGAGNDFGGDDDHDDNLLGDSTIHDGNHRYSSSSFQASYEGSQEPSQAVVLLDAIANGDISGSQSNYEYFNSQALSQIQGNMWAGAAHWKKQAKKSGKKAPTKKKAGDGKRKPSASKSRKKKINIHDLILDLRTPVEDLEDLMRQPPKGKKGVDPLQITKATNTKYSNNDNLLPIDLGLTVQDFDSFFLRPQDKVSSYRGRQAASTLGKQVAFAHGGGNDDVSFGGDSDGPGFDFGGDDEDHDEDGGFIVPELEGVRKIEKIQVGYATKAKKVDVKRLKKDLWEELERSFADKRKVETDSNKPKEVDTSEGEENEERDTPMGAIEGSLSFQSTVKEMQSTQTQSDATLPFFFICVLHLANEKGLALESTGLEDFIIHTS</sequence>
<feature type="compositionally biased region" description="Basic and acidic residues" evidence="12">
    <location>
        <begin position="181"/>
        <end position="190"/>
    </location>
</feature>
<comment type="function">
    <text evidence="11">Regulatory subunit of the condensin complex, a complex required for conversion of interphase chromatin into mitotic-like condense chromosomes.</text>
</comment>
<dbReference type="AlphaFoldDB" id="A0AAD2CKW1"/>
<evidence type="ECO:0000256" key="10">
    <source>
        <dbReference type="ARBA" id="ARBA00023306"/>
    </source>
</evidence>
<reference evidence="13" key="1">
    <citation type="submission" date="2023-08" db="EMBL/GenBank/DDBJ databases">
        <authorList>
            <person name="Audoor S."/>
            <person name="Bilcke G."/>
        </authorList>
    </citation>
    <scope>NUCLEOTIDE SEQUENCE</scope>
</reference>
<keyword evidence="9 11" id="KW-0226">DNA condensation</keyword>
<dbReference type="GO" id="GO:0051301">
    <property type="term" value="P:cell division"/>
    <property type="evidence" value="ECO:0007669"/>
    <property type="project" value="UniProtKB-KW"/>
</dbReference>
<feature type="region of interest" description="Disordered" evidence="12">
    <location>
        <begin position="38"/>
        <end position="71"/>
    </location>
</feature>
<keyword evidence="14" id="KW-1185">Reference proteome</keyword>
<organism evidence="13 14">
    <name type="scientific">Cylindrotheca closterium</name>
    <dbReference type="NCBI Taxonomy" id="2856"/>
    <lineage>
        <taxon>Eukaryota</taxon>
        <taxon>Sar</taxon>
        <taxon>Stramenopiles</taxon>
        <taxon>Ochrophyta</taxon>
        <taxon>Bacillariophyta</taxon>
        <taxon>Bacillariophyceae</taxon>
        <taxon>Bacillariophycidae</taxon>
        <taxon>Bacillariales</taxon>
        <taxon>Bacillariaceae</taxon>
        <taxon>Cylindrotheca</taxon>
    </lineage>
</organism>
<accession>A0AAD2CKW1</accession>
<dbReference type="GO" id="GO:0000796">
    <property type="term" value="C:condensin complex"/>
    <property type="evidence" value="ECO:0007669"/>
    <property type="project" value="InterPro"/>
</dbReference>
<evidence type="ECO:0000256" key="2">
    <source>
        <dbReference type="ARBA" id="ARBA00004496"/>
    </source>
</evidence>
<keyword evidence="8 11" id="KW-0498">Mitosis</keyword>
<comment type="subcellular location">
    <subcellularLocation>
        <location evidence="1">Chromosome</location>
    </subcellularLocation>
    <subcellularLocation>
        <location evidence="2">Cytoplasm</location>
    </subcellularLocation>
</comment>
<evidence type="ECO:0000256" key="1">
    <source>
        <dbReference type="ARBA" id="ARBA00004286"/>
    </source>
</evidence>
<dbReference type="PANTHER" id="PTHR13108">
    <property type="entry name" value="CONDENSIN COMPLEX SUBUNIT 2"/>
    <property type="match status" value="1"/>
</dbReference>
<proteinExistence type="inferred from homology"/>
<dbReference type="Proteomes" id="UP001295423">
    <property type="component" value="Unassembled WGS sequence"/>
</dbReference>
<feature type="compositionally biased region" description="Low complexity" evidence="12">
    <location>
        <begin position="191"/>
        <end position="203"/>
    </location>
</feature>
<keyword evidence="6" id="KW-0963">Cytoplasm</keyword>
<feature type="compositionally biased region" description="Basic and acidic residues" evidence="12">
    <location>
        <begin position="700"/>
        <end position="712"/>
    </location>
</feature>
<dbReference type="Pfam" id="PF05786">
    <property type="entry name" value="Cnd2"/>
    <property type="match status" value="2"/>
</dbReference>
<evidence type="ECO:0000256" key="5">
    <source>
        <dbReference type="ARBA" id="ARBA00022454"/>
    </source>
</evidence>
<evidence type="ECO:0000256" key="4">
    <source>
        <dbReference type="ARBA" id="ARBA00016065"/>
    </source>
</evidence>
<dbReference type="EMBL" id="CAKOGP040000668">
    <property type="protein sequence ID" value="CAJ1937630.1"/>
    <property type="molecule type" value="Genomic_DNA"/>
</dbReference>
<evidence type="ECO:0000256" key="6">
    <source>
        <dbReference type="ARBA" id="ARBA00022490"/>
    </source>
</evidence>
<name>A0AAD2CKW1_9STRA</name>
<keyword evidence="5" id="KW-0158">Chromosome</keyword>
<evidence type="ECO:0000256" key="11">
    <source>
        <dbReference type="PIRNR" id="PIRNR017126"/>
    </source>
</evidence>